<dbReference type="PANTHER" id="PTHR43132">
    <property type="entry name" value="ARSENICAL RESISTANCE OPERON REPRESSOR ARSR-RELATED"/>
    <property type="match status" value="1"/>
</dbReference>
<dbReference type="InterPro" id="IPR036388">
    <property type="entry name" value="WH-like_DNA-bd_sf"/>
</dbReference>
<protein>
    <submittedName>
        <fullName evidence="5">Transcriptional regulator, ArsR family</fullName>
    </submittedName>
</protein>
<feature type="domain" description="HTH arsR-type" evidence="4">
    <location>
        <begin position="30"/>
        <end position="124"/>
    </location>
</feature>
<dbReference type="PRINTS" id="PR00778">
    <property type="entry name" value="HTHARSR"/>
</dbReference>
<sequence length="125" mass="14573">MTETKKIPRDICQIQCVHPEAVDRVKDKMPSQDILMNLADFFKVFGDHTRIRILTALYREELCVCDLVEVLGMNQSAVSHQLRVLRGAKVVKFRKQGKMVYYSLDDDHVRELLRDGMDHIQEERG</sequence>
<dbReference type="SMART" id="SM00418">
    <property type="entry name" value="HTH_ARSR"/>
    <property type="match status" value="1"/>
</dbReference>
<dbReference type="InterPro" id="IPR036390">
    <property type="entry name" value="WH_DNA-bd_sf"/>
</dbReference>
<keyword evidence="1" id="KW-0805">Transcription regulation</keyword>
<reference evidence="5 6" key="1">
    <citation type="submission" date="2017-04" db="EMBL/GenBank/DDBJ databases">
        <authorList>
            <person name="Afonso C.L."/>
            <person name="Miller P.J."/>
            <person name="Scott M.A."/>
            <person name="Spackman E."/>
            <person name="Goraichik I."/>
            <person name="Dimitrov K.M."/>
            <person name="Suarez D.L."/>
            <person name="Swayne D.E."/>
        </authorList>
    </citation>
    <scope>NUCLEOTIDE SEQUENCE [LARGE SCALE GENOMIC DNA]</scope>
    <source>
        <strain evidence="5 6">DSM 3385</strain>
    </source>
</reference>
<dbReference type="InterPro" id="IPR001845">
    <property type="entry name" value="HTH_ArsR_DNA-bd_dom"/>
</dbReference>
<dbReference type="GO" id="GO:0003677">
    <property type="term" value="F:DNA binding"/>
    <property type="evidence" value="ECO:0007669"/>
    <property type="project" value="UniProtKB-KW"/>
</dbReference>
<evidence type="ECO:0000256" key="3">
    <source>
        <dbReference type="ARBA" id="ARBA00023163"/>
    </source>
</evidence>
<evidence type="ECO:0000259" key="4">
    <source>
        <dbReference type="PROSITE" id="PS50987"/>
    </source>
</evidence>
<dbReference type="Proteomes" id="UP000192418">
    <property type="component" value="Unassembled WGS sequence"/>
</dbReference>
<dbReference type="EMBL" id="FWXY01000026">
    <property type="protein sequence ID" value="SMD05857.1"/>
    <property type="molecule type" value="Genomic_DNA"/>
</dbReference>
<evidence type="ECO:0000313" key="6">
    <source>
        <dbReference type="Proteomes" id="UP000192418"/>
    </source>
</evidence>
<gene>
    <name evidence="5" type="ORF">SAMN02746065_12625</name>
</gene>
<proteinExistence type="predicted"/>
<dbReference type="OrthoDB" id="9810923at2"/>
<dbReference type="RefSeq" id="WP_084071354.1">
    <property type="nucleotide sequence ID" value="NZ_FWXY01000026.1"/>
</dbReference>
<accession>A0A1W2E8J2</accession>
<keyword evidence="3" id="KW-0804">Transcription</keyword>
<evidence type="ECO:0000313" key="5">
    <source>
        <dbReference type="EMBL" id="SMD05857.1"/>
    </source>
</evidence>
<evidence type="ECO:0000256" key="2">
    <source>
        <dbReference type="ARBA" id="ARBA00023125"/>
    </source>
</evidence>
<dbReference type="NCBIfam" id="NF033788">
    <property type="entry name" value="HTH_metalloreg"/>
    <property type="match status" value="1"/>
</dbReference>
<organism evidence="5 6">
    <name type="scientific">Desulfocicer vacuolatum DSM 3385</name>
    <dbReference type="NCBI Taxonomy" id="1121400"/>
    <lineage>
        <taxon>Bacteria</taxon>
        <taxon>Pseudomonadati</taxon>
        <taxon>Thermodesulfobacteriota</taxon>
        <taxon>Desulfobacteria</taxon>
        <taxon>Desulfobacterales</taxon>
        <taxon>Desulfobacteraceae</taxon>
        <taxon>Desulfocicer</taxon>
    </lineage>
</organism>
<dbReference type="InterPro" id="IPR051011">
    <property type="entry name" value="Metal_resp_trans_reg"/>
</dbReference>
<dbReference type="PANTHER" id="PTHR43132:SF6">
    <property type="entry name" value="HTH-TYPE TRANSCRIPTIONAL REPRESSOR CZRA"/>
    <property type="match status" value="1"/>
</dbReference>
<dbReference type="Pfam" id="PF01022">
    <property type="entry name" value="HTH_5"/>
    <property type="match status" value="1"/>
</dbReference>
<dbReference type="Gene3D" id="1.10.10.10">
    <property type="entry name" value="Winged helix-like DNA-binding domain superfamily/Winged helix DNA-binding domain"/>
    <property type="match status" value="1"/>
</dbReference>
<dbReference type="PROSITE" id="PS50987">
    <property type="entry name" value="HTH_ARSR_2"/>
    <property type="match status" value="1"/>
</dbReference>
<dbReference type="GO" id="GO:0003700">
    <property type="term" value="F:DNA-binding transcription factor activity"/>
    <property type="evidence" value="ECO:0007669"/>
    <property type="project" value="InterPro"/>
</dbReference>
<dbReference type="SUPFAM" id="SSF46785">
    <property type="entry name" value="Winged helix' DNA-binding domain"/>
    <property type="match status" value="1"/>
</dbReference>
<dbReference type="STRING" id="1121400.SAMN02746065_12625"/>
<evidence type="ECO:0000256" key="1">
    <source>
        <dbReference type="ARBA" id="ARBA00023015"/>
    </source>
</evidence>
<name>A0A1W2E8J2_9BACT</name>
<dbReference type="AlphaFoldDB" id="A0A1W2E8J2"/>
<dbReference type="InterPro" id="IPR011991">
    <property type="entry name" value="ArsR-like_HTH"/>
</dbReference>
<keyword evidence="6" id="KW-1185">Reference proteome</keyword>
<dbReference type="CDD" id="cd00090">
    <property type="entry name" value="HTH_ARSR"/>
    <property type="match status" value="1"/>
</dbReference>
<keyword evidence="2" id="KW-0238">DNA-binding</keyword>